<keyword evidence="3" id="KW-1185">Reference proteome</keyword>
<dbReference type="EMBL" id="QPFP01000028">
    <property type="protein sequence ID" value="TEB29357.1"/>
    <property type="molecule type" value="Genomic_DNA"/>
</dbReference>
<organism evidence="2 3">
    <name type="scientific">Coprinellus micaceus</name>
    <name type="common">Glistening ink-cap mushroom</name>
    <name type="synonym">Coprinus micaceus</name>
    <dbReference type="NCBI Taxonomy" id="71717"/>
    <lineage>
        <taxon>Eukaryota</taxon>
        <taxon>Fungi</taxon>
        <taxon>Dikarya</taxon>
        <taxon>Basidiomycota</taxon>
        <taxon>Agaricomycotina</taxon>
        <taxon>Agaricomycetes</taxon>
        <taxon>Agaricomycetidae</taxon>
        <taxon>Agaricales</taxon>
        <taxon>Agaricineae</taxon>
        <taxon>Psathyrellaceae</taxon>
        <taxon>Coprinellus</taxon>
    </lineage>
</organism>
<name>A0A4Y7T5B2_COPMI</name>
<proteinExistence type="predicted"/>
<evidence type="ECO:0000313" key="2">
    <source>
        <dbReference type="EMBL" id="TEB29357.1"/>
    </source>
</evidence>
<gene>
    <name evidence="2" type="ORF">FA13DRAFT_1711301</name>
</gene>
<dbReference type="Proteomes" id="UP000298030">
    <property type="component" value="Unassembled WGS sequence"/>
</dbReference>
<reference evidence="2 3" key="1">
    <citation type="journal article" date="2019" name="Nat. Ecol. Evol.">
        <title>Megaphylogeny resolves global patterns of mushroom evolution.</title>
        <authorList>
            <person name="Varga T."/>
            <person name="Krizsan K."/>
            <person name="Foldi C."/>
            <person name="Dima B."/>
            <person name="Sanchez-Garcia M."/>
            <person name="Sanchez-Ramirez S."/>
            <person name="Szollosi G.J."/>
            <person name="Szarkandi J.G."/>
            <person name="Papp V."/>
            <person name="Albert L."/>
            <person name="Andreopoulos W."/>
            <person name="Angelini C."/>
            <person name="Antonin V."/>
            <person name="Barry K.W."/>
            <person name="Bougher N.L."/>
            <person name="Buchanan P."/>
            <person name="Buyck B."/>
            <person name="Bense V."/>
            <person name="Catcheside P."/>
            <person name="Chovatia M."/>
            <person name="Cooper J."/>
            <person name="Damon W."/>
            <person name="Desjardin D."/>
            <person name="Finy P."/>
            <person name="Geml J."/>
            <person name="Haridas S."/>
            <person name="Hughes K."/>
            <person name="Justo A."/>
            <person name="Karasinski D."/>
            <person name="Kautmanova I."/>
            <person name="Kiss B."/>
            <person name="Kocsube S."/>
            <person name="Kotiranta H."/>
            <person name="LaButti K.M."/>
            <person name="Lechner B.E."/>
            <person name="Liimatainen K."/>
            <person name="Lipzen A."/>
            <person name="Lukacs Z."/>
            <person name="Mihaltcheva S."/>
            <person name="Morgado L.N."/>
            <person name="Niskanen T."/>
            <person name="Noordeloos M.E."/>
            <person name="Ohm R.A."/>
            <person name="Ortiz-Santana B."/>
            <person name="Ovrebo C."/>
            <person name="Racz N."/>
            <person name="Riley R."/>
            <person name="Savchenko A."/>
            <person name="Shiryaev A."/>
            <person name="Soop K."/>
            <person name="Spirin V."/>
            <person name="Szebenyi C."/>
            <person name="Tomsovsky M."/>
            <person name="Tulloss R.E."/>
            <person name="Uehling J."/>
            <person name="Grigoriev I.V."/>
            <person name="Vagvolgyi C."/>
            <person name="Papp T."/>
            <person name="Martin F.M."/>
            <person name="Miettinen O."/>
            <person name="Hibbett D.S."/>
            <person name="Nagy L.G."/>
        </authorList>
    </citation>
    <scope>NUCLEOTIDE SEQUENCE [LARGE SCALE GENOMIC DNA]</scope>
    <source>
        <strain evidence="2 3">FP101781</strain>
    </source>
</reference>
<evidence type="ECO:0000313" key="3">
    <source>
        <dbReference type="Proteomes" id="UP000298030"/>
    </source>
</evidence>
<comment type="caution">
    <text evidence="2">The sequence shown here is derived from an EMBL/GenBank/DDBJ whole genome shotgun (WGS) entry which is preliminary data.</text>
</comment>
<dbReference type="AlphaFoldDB" id="A0A4Y7T5B2"/>
<feature type="region of interest" description="Disordered" evidence="1">
    <location>
        <begin position="94"/>
        <end position="114"/>
    </location>
</feature>
<feature type="compositionally biased region" description="Acidic residues" evidence="1">
    <location>
        <begin position="101"/>
        <end position="114"/>
    </location>
</feature>
<evidence type="ECO:0000256" key="1">
    <source>
        <dbReference type="SAM" id="MobiDB-lite"/>
    </source>
</evidence>
<protein>
    <submittedName>
        <fullName evidence="2">Uncharacterized protein</fullName>
    </submittedName>
</protein>
<accession>A0A4Y7T5B2</accession>
<sequence length="114" mass="13989">MPPDDIASEVDVEEEFNASFCEEEEEDYYQLMKESHEADLSRFMEEWTANKKAEKEEASRSWREYRELWEAEKRWWKEAEEERKFIDRLYSKDRQNRDSEDGWESDDSEDAEIV</sequence>